<dbReference type="EC" id="4.-.-.-" evidence="2"/>
<sequence>MIPFRLRRETACMVMVDVQERLLPAISGAEEIRRNTVKLAAAAKVLSIPFVYTEQYPRGLGPTDGEILAALPDGVTSMEKNTFSCCDEAAFEELLQGTGRPVPVIFGIETHICVLATVLDLLEKGRKVVLASDACGSRDPLKAERALSAMASAGAMVVPVESVIYHLMGRSGTPEFKELLPLFKE</sequence>
<dbReference type="PANTHER" id="PTHR14119:SF3">
    <property type="entry name" value="ISOCHORISMATASE DOMAIN-CONTAINING PROTEIN 2"/>
    <property type="match status" value="1"/>
</dbReference>
<proteinExistence type="predicted"/>
<dbReference type="PANTHER" id="PTHR14119">
    <property type="entry name" value="HYDROLASE"/>
    <property type="match status" value="1"/>
</dbReference>
<reference evidence="2" key="1">
    <citation type="submission" date="2019-08" db="EMBL/GenBank/DDBJ databases">
        <authorList>
            <person name="Kucharzyk K."/>
            <person name="Murdoch R.W."/>
            <person name="Higgins S."/>
            <person name="Loffler F."/>
        </authorList>
    </citation>
    <scope>NUCLEOTIDE SEQUENCE</scope>
</reference>
<feature type="domain" description="Isochorismatase-like" evidence="1">
    <location>
        <begin position="12"/>
        <end position="161"/>
    </location>
</feature>
<keyword evidence="2" id="KW-0456">Lyase</keyword>
<dbReference type="InterPro" id="IPR000868">
    <property type="entry name" value="Isochorismatase-like_dom"/>
</dbReference>
<comment type="caution">
    <text evidence="2">The sequence shown here is derived from an EMBL/GenBank/DDBJ whole genome shotgun (WGS) entry which is preliminary data.</text>
</comment>
<dbReference type="AlphaFoldDB" id="A0A644WKB0"/>
<accession>A0A644WKB0</accession>
<protein>
    <submittedName>
        <fullName evidence="2">Putative hydrolase YcaC</fullName>
        <ecNumber evidence="2">4.-.-.-</ecNumber>
    </submittedName>
</protein>
<dbReference type="Gene3D" id="3.40.50.850">
    <property type="entry name" value="Isochorismatase-like"/>
    <property type="match status" value="1"/>
</dbReference>
<evidence type="ECO:0000313" key="2">
    <source>
        <dbReference type="EMBL" id="MPM04232.1"/>
    </source>
</evidence>
<name>A0A644WKB0_9ZZZZ</name>
<dbReference type="GO" id="GO:0016787">
    <property type="term" value="F:hydrolase activity"/>
    <property type="evidence" value="ECO:0007669"/>
    <property type="project" value="UniProtKB-KW"/>
</dbReference>
<organism evidence="2">
    <name type="scientific">bioreactor metagenome</name>
    <dbReference type="NCBI Taxonomy" id="1076179"/>
    <lineage>
        <taxon>unclassified sequences</taxon>
        <taxon>metagenomes</taxon>
        <taxon>ecological metagenomes</taxon>
    </lineage>
</organism>
<dbReference type="EMBL" id="VSSQ01001020">
    <property type="protein sequence ID" value="MPM04232.1"/>
    <property type="molecule type" value="Genomic_DNA"/>
</dbReference>
<evidence type="ECO:0000259" key="1">
    <source>
        <dbReference type="Pfam" id="PF00857"/>
    </source>
</evidence>
<dbReference type="GO" id="GO:0016829">
    <property type="term" value="F:lyase activity"/>
    <property type="evidence" value="ECO:0007669"/>
    <property type="project" value="UniProtKB-KW"/>
</dbReference>
<gene>
    <name evidence="2" type="primary">ycaC_2</name>
    <name evidence="2" type="ORF">SDC9_50507</name>
</gene>
<dbReference type="InterPro" id="IPR050993">
    <property type="entry name" value="Isochorismatase_domain"/>
</dbReference>
<dbReference type="Pfam" id="PF00857">
    <property type="entry name" value="Isochorismatase"/>
    <property type="match status" value="1"/>
</dbReference>
<keyword evidence="2" id="KW-0378">Hydrolase</keyword>
<dbReference type="SUPFAM" id="SSF52499">
    <property type="entry name" value="Isochorismatase-like hydrolases"/>
    <property type="match status" value="1"/>
</dbReference>
<dbReference type="InterPro" id="IPR036380">
    <property type="entry name" value="Isochorismatase-like_sf"/>
</dbReference>